<feature type="region of interest" description="Disordered" evidence="1">
    <location>
        <begin position="154"/>
        <end position="175"/>
    </location>
</feature>
<reference evidence="4 5" key="1">
    <citation type="journal article" date="2019" name="Sci. Rep.">
        <title>Comparative genomics of chytrid fungi reveal insights into the obligate biotrophic and pathogenic lifestyle of Synchytrium endobioticum.</title>
        <authorList>
            <person name="van de Vossenberg B.T.L.H."/>
            <person name="Warris S."/>
            <person name="Nguyen H.D.T."/>
            <person name="van Gent-Pelzer M.P.E."/>
            <person name="Joly D.L."/>
            <person name="van de Geest H.C."/>
            <person name="Bonants P.J.M."/>
            <person name="Smith D.S."/>
            <person name="Levesque C.A."/>
            <person name="van der Lee T.A.J."/>
        </authorList>
    </citation>
    <scope>NUCLEOTIDE SEQUENCE [LARGE SCALE GENOMIC DNA]</scope>
    <source>
        <strain evidence="4 5">JEL517</strain>
    </source>
</reference>
<organism evidence="4 5">
    <name type="scientific">Synchytrium microbalum</name>
    <dbReference type="NCBI Taxonomy" id="1806994"/>
    <lineage>
        <taxon>Eukaryota</taxon>
        <taxon>Fungi</taxon>
        <taxon>Fungi incertae sedis</taxon>
        <taxon>Chytridiomycota</taxon>
        <taxon>Chytridiomycota incertae sedis</taxon>
        <taxon>Chytridiomycetes</taxon>
        <taxon>Synchytriales</taxon>
        <taxon>Synchytriaceae</taxon>
        <taxon>Synchytrium</taxon>
    </lineage>
</organism>
<dbReference type="Proteomes" id="UP000319731">
    <property type="component" value="Unassembled WGS sequence"/>
</dbReference>
<dbReference type="GO" id="GO:0005777">
    <property type="term" value="C:peroxisome"/>
    <property type="evidence" value="ECO:0007669"/>
    <property type="project" value="TreeGrafter"/>
</dbReference>
<evidence type="ECO:0000313" key="4">
    <source>
        <dbReference type="EMBL" id="TPX34913.1"/>
    </source>
</evidence>
<proteinExistence type="predicted"/>
<dbReference type="GO" id="GO:0006635">
    <property type="term" value="P:fatty acid beta-oxidation"/>
    <property type="evidence" value="ECO:0007669"/>
    <property type="project" value="TreeGrafter"/>
</dbReference>
<dbReference type="STRING" id="1806994.A0A507CBJ4"/>
<dbReference type="PANTHER" id="PTHR13078">
    <property type="entry name" value="PEROXISOMAL MULTIFUNCTIONAL ENZYME TYPE 2-RELATED"/>
    <property type="match status" value="1"/>
</dbReference>
<dbReference type="Pfam" id="PF01575">
    <property type="entry name" value="MaoC_dehydratas"/>
    <property type="match status" value="1"/>
</dbReference>
<name>A0A507CBJ4_9FUNG</name>
<dbReference type="OrthoDB" id="60204at2759"/>
<dbReference type="GO" id="GO:0004300">
    <property type="term" value="F:enoyl-CoA hydratase activity"/>
    <property type="evidence" value="ECO:0007669"/>
    <property type="project" value="TreeGrafter"/>
</dbReference>
<dbReference type="CDD" id="cd03448">
    <property type="entry name" value="HDE_HSD"/>
    <property type="match status" value="1"/>
</dbReference>
<dbReference type="RefSeq" id="XP_031025551.1">
    <property type="nucleotide sequence ID" value="XM_031168534.1"/>
</dbReference>
<dbReference type="GO" id="GO:0003857">
    <property type="term" value="F:(3S)-3-hydroxyacyl-CoA dehydrogenase (NAD+) activity"/>
    <property type="evidence" value="ECO:0007669"/>
    <property type="project" value="TreeGrafter"/>
</dbReference>
<gene>
    <name evidence="4" type="ORF">SmJEL517_g02606</name>
</gene>
<keyword evidence="5" id="KW-1185">Reference proteome</keyword>
<dbReference type="AlphaFoldDB" id="A0A507CBJ4"/>
<dbReference type="PANTHER" id="PTHR13078:SF57">
    <property type="entry name" value="DEHYDRATASE, PUTATIVE (AFU_ORTHOLOGUE AFUA_5G00640)-RELATED"/>
    <property type="match status" value="1"/>
</dbReference>
<dbReference type="InterPro" id="IPR002539">
    <property type="entry name" value="MaoC-like_dom"/>
</dbReference>
<evidence type="ECO:0000259" key="2">
    <source>
        <dbReference type="Pfam" id="PF01575"/>
    </source>
</evidence>
<comment type="caution">
    <text evidence="4">The sequence shown here is derived from an EMBL/GenBank/DDBJ whole genome shotgun (WGS) entry which is preliminary data.</text>
</comment>
<dbReference type="InterPro" id="IPR029069">
    <property type="entry name" value="HotDog_dom_sf"/>
</dbReference>
<feature type="domain" description="MaoC-like" evidence="2">
    <location>
        <begin position="168"/>
        <end position="280"/>
    </location>
</feature>
<evidence type="ECO:0000256" key="1">
    <source>
        <dbReference type="SAM" id="MobiDB-lite"/>
    </source>
</evidence>
<dbReference type="GeneID" id="42003831"/>
<dbReference type="SUPFAM" id="SSF54637">
    <property type="entry name" value="Thioesterase/thiol ester dehydrase-isomerase"/>
    <property type="match status" value="2"/>
</dbReference>
<evidence type="ECO:0000259" key="3">
    <source>
        <dbReference type="Pfam" id="PF22622"/>
    </source>
</evidence>
<evidence type="ECO:0000313" key="5">
    <source>
        <dbReference type="Proteomes" id="UP000319731"/>
    </source>
</evidence>
<dbReference type="Pfam" id="PF22622">
    <property type="entry name" value="MFE-2_hydrat-2_N"/>
    <property type="match status" value="1"/>
</dbReference>
<sequence length="301" mass="32641">MPSPDISKLPVTYQDVSYNKRDLILYAIGIGEDDLKFTYELNKDFAAFPTYPIVLPFRGLSNDVIDFLNPKGPKGAGIPGVKLDLSKVLDGERYFEVINPIPLEGKFQFRNKITGVYDVGKAAVVQSEGTMIDASGKEYVKIVSSAFYRDAGGFGGEKPPKPSSDATPPARAADKSISLPTLKQQAVIYRLSGDYNPLHIDPAFAKKVGFPTPILHGLASYGTAARAILRLWGDNDASRFKSFRARFTSPVLPGETLKVDSWLVREEGGCQIVSFTATIVERGVQAMGGGVAYIKKAGAKL</sequence>
<dbReference type="GO" id="GO:0044594">
    <property type="term" value="F:17-beta-hydroxysteroid dehydrogenase (NAD+) activity"/>
    <property type="evidence" value="ECO:0007669"/>
    <property type="project" value="TreeGrafter"/>
</dbReference>
<protein>
    <submittedName>
        <fullName evidence="4">Uncharacterized protein</fullName>
    </submittedName>
</protein>
<feature type="domain" description="Peroxisomal multifunctional enzyme type 2-like N-terminal" evidence="3">
    <location>
        <begin position="17"/>
        <end position="149"/>
    </location>
</feature>
<accession>A0A507CBJ4</accession>
<dbReference type="Gene3D" id="3.10.129.10">
    <property type="entry name" value="Hotdog Thioesterase"/>
    <property type="match status" value="1"/>
</dbReference>
<dbReference type="EMBL" id="QEAO01000011">
    <property type="protein sequence ID" value="TPX34913.1"/>
    <property type="molecule type" value="Genomic_DNA"/>
</dbReference>
<dbReference type="InterPro" id="IPR054357">
    <property type="entry name" value="MFE-2_N"/>
</dbReference>